<dbReference type="PRINTS" id="PR00701">
    <property type="entry name" value="60KDINNERMP"/>
</dbReference>
<dbReference type="Proteomes" id="UP001300692">
    <property type="component" value="Unassembled WGS sequence"/>
</dbReference>
<evidence type="ECO:0000313" key="17">
    <source>
        <dbReference type="EMBL" id="MCV9385556.1"/>
    </source>
</evidence>
<comment type="similarity">
    <text evidence="2 13">Belongs to the OXA1/ALB3/YidC family. Type 1 subfamily.</text>
</comment>
<feature type="transmembrane region" description="Helical" evidence="13">
    <location>
        <begin position="525"/>
        <end position="544"/>
    </location>
</feature>
<dbReference type="PANTHER" id="PTHR12428:SF65">
    <property type="entry name" value="CYTOCHROME C OXIDASE ASSEMBLY PROTEIN COX18, MITOCHONDRIAL"/>
    <property type="match status" value="1"/>
</dbReference>
<dbReference type="InterPro" id="IPR047196">
    <property type="entry name" value="YidC_ALB_C"/>
</dbReference>
<dbReference type="CDD" id="cd19961">
    <property type="entry name" value="EcYidC-like_peri"/>
    <property type="match status" value="1"/>
</dbReference>
<dbReference type="PANTHER" id="PTHR12428">
    <property type="entry name" value="OXA1"/>
    <property type="match status" value="1"/>
</dbReference>
<proteinExistence type="inferred from homology"/>
<organism evidence="17 18">
    <name type="scientific">Reichenbachiella ulvae</name>
    <dbReference type="NCBI Taxonomy" id="2980104"/>
    <lineage>
        <taxon>Bacteria</taxon>
        <taxon>Pseudomonadati</taxon>
        <taxon>Bacteroidota</taxon>
        <taxon>Cytophagia</taxon>
        <taxon>Cytophagales</taxon>
        <taxon>Reichenbachiellaceae</taxon>
        <taxon>Reichenbachiella</taxon>
    </lineage>
</organism>
<dbReference type="NCBIfam" id="TIGR03593">
    <property type="entry name" value="yidC_nterm"/>
    <property type="match status" value="1"/>
</dbReference>
<dbReference type="NCBIfam" id="TIGR03592">
    <property type="entry name" value="yidC_oxa1_cterm"/>
    <property type="match status" value="1"/>
</dbReference>
<dbReference type="Pfam" id="PF14849">
    <property type="entry name" value="YidC_periplas"/>
    <property type="match status" value="1"/>
</dbReference>
<evidence type="ECO:0000256" key="5">
    <source>
        <dbReference type="ARBA" id="ARBA00022475"/>
    </source>
</evidence>
<comment type="subcellular location">
    <subcellularLocation>
        <location evidence="1">Cell inner membrane</location>
        <topology evidence="1">Multi-pass membrane protein</topology>
    </subcellularLocation>
    <subcellularLocation>
        <location evidence="13">Cell membrane</location>
        <topology evidence="13">Multi-pass membrane protein</topology>
    </subcellularLocation>
</comment>
<keyword evidence="9 13" id="KW-0472">Membrane</keyword>
<evidence type="ECO:0000256" key="6">
    <source>
        <dbReference type="ARBA" id="ARBA00022692"/>
    </source>
</evidence>
<evidence type="ECO:0000256" key="10">
    <source>
        <dbReference type="ARBA" id="ARBA00023186"/>
    </source>
</evidence>
<keyword evidence="10 13" id="KW-0143">Chaperone</keyword>
<evidence type="ECO:0000256" key="14">
    <source>
        <dbReference type="SAM" id="MobiDB-lite"/>
    </source>
</evidence>
<evidence type="ECO:0000256" key="8">
    <source>
        <dbReference type="ARBA" id="ARBA00022989"/>
    </source>
</evidence>
<dbReference type="CDD" id="cd20070">
    <property type="entry name" value="5TM_YidC_Alb3"/>
    <property type="match status" value="1"/>
</dbReference>
<evidence type="ECO:0000256" key="4">
    <source>
        <dbReference type="ARBA" id="ARBA00022448"/>
    </source>
</evidence>
<evidence type="ECO:0000256" key="9">
    <source>
        <dbReference type="ARBA" id="ARBA00023136"/>
    </source>
</evidence>
<dbReference type="RefSeq" id="WP_264136341.1">
    <property type="nucleotide sequence ID" value="NZ_JAOYOD010000001.1"/>
</dbReference>
<evidence type="ECO:0000256" key="1">
    <source>
        <dbReference type="ARBA" id="ARBA00004429"/>
    </source>
</evidence>
<dbReference type="InterPro" id="IPR038221">
    <property type="entry name" value="YidC_periplasmic_sf"/>
</dbReference>
<feature type="transmembrane region" description="Helical" evidence="13">
    <location>
        <begin position="429"/>
        <end position="450"/>
    </location>
</feature>
<evidence type="ECO:0000256" key="13">
    <source>
        <dbReference type="HAMAP-Rule" id="MF_01810"/>
    </source>
</evidence>
<feature type="transmembrane region" description="Helical" evidence="13">
    <location>
        <begin position="7"/>
        <end position="24"/>
    </location>
</feature>
<feature type="compositionally biased region" description="Basic residues" evidence="14">
    <location>
        <begin position="575"/>
        <end position="585"/>
    </location>
</feature>
<keyword evidence="5 13" id="KW-1003">Cell membrane</keyword>
<feature type="region of interest" description="Disordered" evidence="14">
    <location>
        <begin position="30"/>
        <end position="50"/>
    </location>
</feature>
<feature type="transmembrane region" description="Helical" evidence="13">
    <location>
        <begin position="486"/>
        <end position="504"/>
    </location>
</feature>
<evidence type="ECO:0000256" key="11">
    <source>
        <dbReference type="ARBA" id="ARBA00033245"/>
    </source>
</evidence>
<keyword evidence="4 13" id="KW-0813">Transport</keyword>
<keyword evidence="6 13" id="KW-0812">Transmembrane</keyword>
<dbReference type="InterPro" id="IPR028055">
    <property type="entry name" value="YidC/Oxa/ALB_C"/>
</dbReference>
<reference evidence="17 18" key="1">
    <citation type="submission" date="2022-10" db="EMBL/GenBank/DDBJ databases">
        <title>Comparative genomics and taxonomic characterization of three novel marine species of genus Reichenbachiella exhibiting antioxidant and polysaccharide degradation activities.</title>
        <authorList>
            <person name="Muhammad N."/>
            <person name="Lee Y.-J."/>
            <person name="Ko J."/>
            <person name="Kim S.-G."/>
        </authorList>
    </citation>
    <scope>NUCLEOTIDE SEQUENCE [LARGE SCALE GENOMIC DNA]</scope>
    <source>
        <strain evidence="17 18">ABR2-5</strain>
    </source>
</reference>
<comment type="subunit">
    <text evidence="13">Interacts with the Sec translocase complex via SecD. Specifically interacts with transmembrane segments of nascent integral membrane proteins during membrane integration.</text>
</comment>
<evidence type="ECO:0000256" key="12">
    <source>
        <dbReference type="ARBA" id="ARBA00033342"/>
    </source>
</evidence>
<dbReference type="InterPro" id="IPR028053">
    <property type="entry name" value="Membr_insert_YidC_N"/>
</dbReference>
<dbReference type="HAMAP" id="MF_01810">
    <property type="entry name" value="YidC_type1"/>
    <property type="match status" value="1"/>
</dbReference>
<gene>
    <name evidence="13 17" type="primary">yidC</name>
    <name evidence="17" type="ORF">N7U62_02725</name>
</gene>
<comment type="caution">
    <text evidence="17">The sequence shown here is derived from an EMBL/GenBank/DDBJ whole genome shotgun (WGS) entry which is preliminary data.</text>
</comment>
<dbReference type="InterPro" id="IPR001708">
    <property type="entry name" value="YidC/ALB3/OXA1/COX18"/>
</dbReference>
<evidence type="ECO:0000256" key="7">
    <source>
        <dbReference type="ARBA" id="ARBA00022927"/>
    </source>
</evidence>
<feature type="transmembrane region" description="Helical" evidence="13">
    <location>
        <begin position="364"/>
        <end position="384"/>
    </location>
</feature>
<protein>
    <recommendedName>
        <fullName evidence="3 13">Membrane protein insertase YidC</fullName>
    </recommendedName>
    <alternativeName>
        <fullName evidence="12 13">Foldase YidC</fullName>
    </alternativeName>
    <alternativeName>
        <fullName evidence="11 13">Membrane integrase YidC</fullName>
    </alternativeName>
    <alternativeName>
        <fullName evidence="13">Membrane protein YidC</fullName>
    </alternativeName>
</protein>
<dbReference type="InterPro" id="IPR019998">
    <property type="entry name" value="Membr_insert_YidC"/>
</dbReference>
<name>A0ABT3CP92_9BACT</name>
<evidence type="ECO:0000313" key="18">
    <source>
        <dbReference type="Proteomes" id="UP001300692"/>
    </source>
</evidence>
<evidence type="ECO:0000256" key="3">
    <source>
        <dbReference type="ARBA" id="ARBA00015325"/>
    </source>
</evidence>
<dbReference type="Gene3D" id="2.70.98.90">
    <property type="match status" value="1"/>
</dbReference>
<evidence type="ECO:0000259" key="15">
    <source>
        <dbReference type="Pfam" id="PF02096"/>
    </source>
</evidence>
<dbReference type="EMBL" id="JAOYOD010000001">
    <property type="protein sequence ID" value="MCV9385556.1"/>
    <property type="molecule type" value="Genomic_DNA"/>
</dbReference>
<dbReference type="NCBIfam" id="NF002356">
    <property type="entry name" value="PRK01318.2-3"/>
    <property type="match status" value="1"/>
</dbReference>
<feature type="compositionally biased region" description="Polar residues" evidence="14">
    <location>
        <begin position="39"/>
        <end position="50"/>
    </location>
</feature>
<keyword evidence="7 13" id="KW-0653">Protein transport</keyword>
<accession>A0ABT3CP92</accession>
<feature type="region of interest" description="Disordered" evidence="14">
    <location>
        <begin position="571"/>
        <end position="605"/>
    </location>
</feature>
<evidence type="ECO:0000256" key="2">
    <source>
        <dbReference type="ARBA" id="ARBA00010527"/>
    </source>
</evidence>
<feature type="domain" description="Membrane insertase YidC/Oxa/ALB C-terminal" evidence="15">
    <location>
        <begin position="364"/>
        <end position="557"/>
    </location>
</feature>
<feature type="domain" description="Membrane insertase YidC N-terminal" evidence="16">
    <location>
        <begin position="86"/>
        <end position="350"/>
    </location>
</feature>
<keyword evidence="8 13" id="KW-1133">Transmembrane helix</keyword>
<dbReference type="Pfam" id="PF02096">
    <property type="entry name" value="60KD_IMP"/>
    <property type="match status" value="1"/>
</dbReference>
<evidence type="ECO:0000259" key="16">
    <source>
        <dbReference type="Pfam" id="PF14849"/>
    </source>
</evidence>
<sequence>MDRKQIIGMVVMLVLMTVYFQFFAPDTPPPVEEKAATEQAETSPAKTAAVTQDTLEVETQDSLVTAMQKERYGLFAGFAQGEEETVTLENEDIVIELSSKGAVVNQVELKGYKTYDKQPLILMDKYSSTTDLILLSNYKPVNVSELYYTAVKEVKGDSTELSFVMAFDENRYLEQKYILPKKGFEVKYEINFVGLDGIVDNSDVQMIWKDNMKRIELTLKESRQKTTVNYKLIGESMTDIGAGDDESETISQPIKWFSFKQKFFNAGLIAENQISSAVYSASFVEEDTMVVKKLKADLVLPVGDLKTGKGKFKYYFGPNDYKITKQVADGYQENVDLGWSLFRFVNKWLIIPVFNFLEQYISNYGIIIILLVFIIRIILAPLTYKSHMSMAKMKVLKPEMDAIKEQYGDDMQKSQQETMALYQKAGVNPLSGCIPMLLQFPFLLAMFNFFPNSIELRQESFLWAHDLSTYDSILDLPFTIPFYGDHVSLFTLLMTASTLAVTWTNSQMNSQLQGPMKTMQYMMPIMFLFFLNSYSAGLTFYYFVSNLVSFGQTALFRKMVDEDKIKAVMEENRKKNANKKKSGFRKKLDEAMKASQEAQKNKKKK</sequence>
<keyword evidence="18" id="KW-1185">Reference proteome</keyword>
<comment type="function">
    <text evidence="13">Required for the insertion and/or proper folding and/or complex formation of integral membrane proteins into the membrane. Involved in integration of membrane proteins that insert both dependently and independently of the Sec translocase complex, as well as at least some lipoproteins. Aids folding of multispanning membrane proteins.</text>
</comment>